<evidence type="ECO:0000313" key="2">
    <source>
        <dbReference type="Proteomes" id="UP001241377"/>
    </source>
</evidence>
<dbReference type="Proteomes" id="UP001241377">
    <property type="component" value="Unassembled WGS sequence"/>
</dbReference>
<comment type="caution">
    <text evidence="1">The sequence shown here is derived from an EMBL/GenBank/DDBJ whole genome shotgun (WGS) entry which is preliminary data.</text>
</comment>
<proteinExistence type="predicted"/>
<reference evidence="1" key="1">
    <citation type="submission" date="2023-04" db="EMBL/GenBank/DDBJ databases">
        <title>Draft Genome sequencing of Naganishia species isolated from polar environments using Oxford Nanopore Technology.</title>
        <authorList>
            <person name="Leo P."/>
            <person name="Venkateswaran K."/>
        </authorList>
    </citation>
    <scope>NUCLEOTIDE SEQUENCE</scope>
    <source>
        <strain evidence="1">MNA-CCFEE 5261</strain>
    </source>
</reference>
<sequence length="345" mass="37615">MSVIEDRIYIGNVDYNATEEELREFFANSGVKSIEIPSKTLMRGKKEITRRLGFAFVLFESKEAADKAVEEFNDKQFKSRKIFVKKAVPPPTEEEKLKKTEEYKAKKAARQKEKAAKQAAAVANGDLSVETTAAAGETSALAANGDKGVHDDKSINASATGSSPAPRKKKTRKPKKKVVADTEAASEPNTSDSAAANTPETAATTPGSAPKAPEGTPSPDTVFITNLHYQVRQRALISHFKELKPKWVHVPLRRVPYRNRKDGKKATIFNKGIAFIKFPNHEVQQEAISKFNGHEIEGRAIIVEVAIDTKEKAAEREANGAVEESTNEVKETGDKAAASEVPASA</sequence>
<dbReference type="EMBL" id="JASBWR010000110">
    <property type="protein sequence ID" value="KAJ9094595.1"/>
    <property type="molecule type" value="Genomic_DNA"/>
</dbReference>
<protein>
    <submittedName>
        <fullName evidence="1">Uncharacterized protein</fullName>
    </submittedName>
</protein>
<name>A0ACC2V663_9TREE</name>
<keyword evidence="2" id="KW-1185">Reference proteome</keyword>
<organism evidence="1 2">
    <name type="scientific">Naganishia cerealis</name>
    <dbReference type="NCBI Taxonomy" id="610337"/>
    <lineage>
        <taxon>Eukaryota</taxon>
        <taxon>Fungi</taxon>
        <taxon>Dikarya</taxon>
        <taxon>Basidiomycota</taxon>
        <taxon>Agaricomycotina</taxon>
        <taxon>Tremellomycetes</taxon>
        <taxon>Filobasidiales</taxon>
        <taxon>Filobasidiaceae</taxon>
        <taxon>Naganishia</taxon>
    </lineage>
</organism>
<gene>
    <name evidence="1" type="ORF">QFC19_007893</name>
</gene>
<evidence type="ECO:0000313" key="1">
    <source>
        <dbReference type="EMBL" id="KAJ9094595.1"/>
    </source>
</evidence>
<accession>A0ACC2V663</accession>